<dbReference type="AlphaFoldDB" id="A0A0F9HTD6"/>
<feature type="coiled-coil region" evidence="1">
    <location>
        <begin position="122"/>
        <end position="149"/>
    </location>
</feature>
<evidence type="ECO:0000313" key="2">
    <source>
        <dbReference type="EMBL" id="KKM06397.1"/>
    </source>
</evidence>
<gene>
    <name evidence="2" type="ORF">LCGC14_1744400</name>
</gene>
<keyword evidence="1" id="KW-0175">Coiled coil</keyword>
<proteinExistence type="predicted"/>
<protein>
    <submittedName>
        <fullName evidence="2">Uncharacterized protein</fullName>
    </submittedName>
</protein>
<accession>A0A0F9HTD6</accession>
<name>A0A0F9HTD6_9ZZZZ</name>
<comment type="caution">
    <text evidence="2">The sequence shown here is derived from an EMBL/GenBank/DDBJ whole genome shotgun (WGS) entry which is preliminary data.</text>
</comment>
<organism evidence="2">
    <name type="scientific">marine sediment metagenome</name>
    <dbReference type="NCBI Taxonomy" id="412755"/>
    <lineage>
        <taxon>unclassified sequences</taxon>
        <taxon>metagenomes</taxon>
        <taxon>ecological metagenomes</taxon>
    </lineage>
</organism>
<sequence length="188" mass="21816">MTMEECLICTHPLQAQIEAEFVSGVKSINDIVAFLGETDILEVMVHFEDHPMALEKAAEDKQTKRRLKEVSMKKEERSEKSIDKVTPYIEDGTSSLTILEEMSDILQLKFNEVVMTKQAHGISQIAREIRETLKEIARVRKERKRTLADKTSELFDEHRAMTRWLLHNMCEECQVKFDKWLAEAKYAG</sequence>
<reference evidence="2" key="1">
    <citation type="journal article" date="2015" name="Nature">
        <title>Complex archaea that bridge the gap between prokaryotes and eukaryotes.</title>
        <authorList>
            <person name="Spang A."/>
            <person name="Saw J.H."/>
            <person name="Jorgensen S.L."/>
            <person name="Zaremba-Niedzwiedzka K."/>
            <person name="Martijn J."/>
            <person name="Lind A.E."/>
            <person name="van Eijk R."/>
            <person name="Schleper C."/>
            <person name="Guy L."/>
            <person name="Ettema T.J."/>
        </authorList>
    </citation>
    <scope>NUCLEOTIDE SEQUENCE</scope>
</reference>
<dbReference type="EMBL" id="LAZR01016003">
    <property type="protein sequence ID" value="KKM06397.1"/>
    <property type="molecule type" value="Genomic_DNA"/>
</dbReference>
<evidence type="ECO:0000256" key="1">
    <source>
        <dbReference type="SAM" id="Coils"/>
    </source>
</evidence>